<dbReference type="InterPro" id="IPR036264">
    <property type="entry name" value="Bact_exopeptidase_dim_dom"/>
</dbReference>
<reference evidence="7 8" key="1">
    <citation type="submission" date="2017-04" db="EMBL/GenBank/DDBJ databases">
        <title>A new member of the family Flavobacteriaceae isolated from ascidians.</title>
        <authorList>
            <person name="Chen L."/>
        </authorList>
    </citation>
    <scope>NUCLEOTIDE SEQUENCE [LARGE SCALE GENOMIC DNA]</scope>
    <source>
        <strain evidence="7 8">HQA918</strain>
    </source>
</reference>
<keyword evidence="8" id="KW-1185">Reference proteome</keyword>
<name>A0A2A4G6G7_9FLAO</name>
<comment type="caution">
    <text evidence="7">The sequence shown here is derived from an EMBL/GenBank/DDBJ whole genome shotgun (WGS) entry which is preliminary data.</text>
</comment>
<dbReference type="SUPFAM" id="SSF53187">
    <property type="entry name" value="Zn-dependent exopeptidases"/>
    <property type="match status" value="1"/>
</dbReference>
<keyword evidence="4" id="KW-0378">Hydrolase</keyword>
<accession>A0A2A4G6G7</accession>
<dbReference type="AlphaFoldDB" id="A0A2A4G6G7"/>
<gene>
    <name evidence="7" type="ORF">B7P33_12305</name>
</gene>
<dbReference type="InterPro" id="IPR002933">
    <property type="entry name" value="Peptidase_M20"/>
</dbReference>
<dbReference type="GO" id="GO:0006508">
    <property type="term" value="P:proteolysis"/>
    <property type="evidence" value="ECO:0007669"/>
    <property type="project" value="UniProtKB-KW"/>
</dbReference>
<evidence type="ECO:0000313" key="7">
    <source>
        <dbReference type="EMBL" id="PCE64023.1"/>
    </source>
</evidence>
<keyword evidence="2" id="KW-0645">Protease</keyword>
<evidence type="ECO:0000256" key="5">
    <source>
        <dbReference type="ARBA" id="ARBA00022833"/>
    </source>
</evidence>
<dbReference type="GO" id="GO:0008233">
    <property type="term" value="F:peptidase activity"/>
    <property type="evidence" value="ECO:0007669"/>
    <property type="project" value="UniProtKB-KW"/>
</dbReference>
<dbReference type="RefSeq" id="WP_097442740.1">
    <property type="nucleotide sequence ID" value="NZ_NBWU01000004.1"/>
</dbReference>
<protein>
    <recommendedName>
        <fullName evidence="6">Peptidase M20 dimerisation domain-containing protein</fullName>
    </recommendedName>
</protein>
<evidence type="ECO:0000259" key="6">
    <source>
        <dbReference type="Pfam" id="PF07687"/>
    </source>
</evidence>
<dbReference type="Proteomes" id="UP000219559">
    <property type="component" value="Unassembled WGS sequence"/>
</dbReference>
<dbReference type="FunFam" id="1.10.150.900:FF:000003">
    <property type="entry name" value="N-fatty-acyl-amino acid synthase/hydrolase PM20D1"/>
    <property type="match status" value="1"/>
</dbReference>
<comment type="similarity">
    <text evidence="1">Belongs to the peptidase M20A family.</text>
</comment>
<dbReference type="PANTHER" id="PTHR45962">
    <property type="entry name" value="N-FATTY-ACYL-AMINO ACID SYNTHASE/HYDROLASE PM20D1"/>
    <property type="match status" value="1"/>
</dbReference>
<keyword evidence="5" id="KW-0862">Zinc</keyword>
<dbReference type="PROSITE" id="PS00758">
    <property type="entry name" value="ARGE_DAPE_CPG2_1"/>
    <property type="match status" value="1"/>
</dbReference>
<dbReference type="InterPro" id="IPR011650">
    <property type="entry name" value="Peptidase_M20_dimer"/>
</dbReference>
<dbReference type="GO" id="GO:0046872">
    <property type="term" value="F:metal ion binding"/>
    <property type="evidence" value="ECO:0007669"/>
    <property type="project" value="UniProtKB-KW"/>
</dbReference>
<sequence length="489" mass="53489">MKKILWGLLALILIVVAILAFKTLSFTSKQLAVEKVAQVQPNAGYESRLAEAVRHKTISMGSGITDSVAYRGFVRFMAESFPLADSLLEKTAIGEFSLVYKWPGKNKDLKPVLLMAHSDVVPVEEATLPAWEMDPFGGEIKDGYIWGRGTMDDKGNGLAIMEALTLHLQNGFSPERTLYFSFGHDEEVGGAYGARKVAEYFKNQDIEFEYVLDEGGVLLDPGFFPGLDKPVALIGIAEKGYASIKFTAKLDEAGHSSMPPNETAIGLLSETLETLKENPFPAELTAASAAMFDFLGPEMSFPNKTIFANRWLLNSVIIGILEAAPTSNAMVRTTIAPTIISGGVKDNVLPTQASLTANFRILPGSTEQDVLERLRKIIPDERIHIDLASRGFEGNPSPISPIDSPGFENIQKTIGQVYPDRIVAPMMLIAGTDTKHFAELSKNVYRINPIAMKKADIPRIHGINERVGVEEYKTAIAFFHQLIGNSNGL</sequence>
<feature type="domain" description="Peptidase M20 dimerisation" evidence="6">
    <location>
        <begin position="236"/>
        <end position="380"/>
    </location>
</feature>
<dbReference type="Gene3D" id="3.30.70.360">
    <property type="match status" value="1"/>
</dbReference>
<evidence type="ECO:0000256" key="1">
    <source>
        <dbReference type="ARBA" id="ARBA00006247"/>
    </source>
</evidence>
<dbReference type="PANTHER" id="PTHR45962:SF1">
    <property type="entry name" value="N-FATTY-ACYL-AMINO ACID SYNTHASE_HYDROLASE PM20D1"/>
    <property type="match status" value="1"/>
</dbReference>
<dbReference type="OrthoDB" id="9792335at2"/>
<dbReference type="InterPro" id="IPR001261">
    <property type="entry name" value="ArgE/DapE_CS"/>
</dbReference>
<dbReference type="Pfam" id="PF07687">
    <property type="entry name" value="M20_dimer"/>
    <property type="match status" value="1"/>
</dbReference>
<evidence type="ECO:0000256" key="4">
    <source>
        <dbReference type="ARBA" id="ARBA00022801"/>
    </source>
</evidence>
<organism evidence="7 8">
    <name type="scientific">Sediminicola luteus</name>
    <dbReference type="NCBI Taxonomy" id="319238"/>
    <lineage>
        <taxon>Bacteria</taxon>
        <taxon>Pseudomonadati</taxon>
        <taxon>Bacteroidota</taxon>
        <taxon>Flavobacteriia</taxon>
        <taxon>Flavobacteriales</taxon>
        <taxon>Flavobacteriaceae</taxon>
        <taxon>Sediminicola</taxon>
    </lineage>
</organism>
<keyword evidence="3" id="KW-0479">Metal-binding</keyword>
<dbReference type="Gene3D" id="1.10.150.900">
    <property type="match status" value="1"/>
</dbReference>
<dbReference type="EMBL" id="NBWU01000004">
    <property type="protein sequence ID" value="PCE64023.1"/>
    <property type="molecule type" value="Genomic_DNA"/>
</dbReference>
<dbReference type="InterPro" id="IPR047177">
    <property type="entry name" value="Pept_M20A"/>
</dbReference>
<dbReference type="Gene3D" id="3.40.630.10">
    <property type="entry name" value="Zn peptidases"/>
    <property type="match status" value="1"/>
</dbReference>
<evidence type="ECO:0000256" key="2">
    <source>
        <dbReference type="ARBA" id="ARBA00022670"/>
    </source>
</evidence>
<evidence type="ECO:0000313" key="8">
    <source>
        <dbReference type="Proteomes" id="UP000219559"/>
    </source>
</evidence>
<evidence type="ECO:0000256" key="3">
    <source>
        <dbReference type="ARBA" id="ARBA00022723"/>
    </source>
</evidence>
<dbReference type="Pfam" id="PF01546">
    <property type="entry name" value="Peptidase_M20"/>
    <property type="match status" value="1"/>
</dbReference>
<dbReference type="SUPFAM" id="SSF55031">
    <property type="entry name" value="Bacterial exopeptidase dimerisation domain"/>
    <property type="match status" value="1"/>
</dbReference>
<proteinExistence type="inferred from homology"/>